<dbReference type="InterPro" id="IPR058163">
    <property type="entry name" value="LysR-type_TF_proteobact-type"/>
</dbReference>
<sequence>MDTLTHMRAFIAVVENEGFSAAARKTGRSKALLSKYVRELEDDLGVLLINRTTRQIALTAAGEVYLARASALLADLDRLNDEARAATGEARGTLRVSAARTFGDAEFGLCLIEFARLHPEIRLEVHLDDNFVNLLEEGFDVAIRMTRLDDSSMIARRLTSLDFAICATPELVKKYGMPQHPQDLAQWPIVIDSNARSLYNWTFRDPATGAPIPVNVSGQFTVNSPVSVRMAALAGLGAALEPEFIVRDDIAAGHLVRLLADYMPSEAGIYAVFPHRRHLPARTRLFVDFLATWFRQNCAEKQGQAA</sequence>
<evidence type="ECO:0000256" key="1">
    <source>
        <dbReference type="ARBA" id="ARBA00009437"/>
    </source>
</evidence>
<evidence type="ECO:0000256" key="3">
    <source>
        <dbReference type="ARBA" id="ARBA00023125"/>
    </source>
</evidence>
<evidence type="ECO:0000256" key="2">
    <source>
        <dbReference type="ARBA" id="ARBA00023015"/>
    </source>
</evidence>
<keyword evidence="4" id="KW-0804">Transcription</keyword>
<gene>
    <name evidence="6" type="ORF">FPY71_04025</name>
</gene>
<reference evidence="6 7" key="1">
    <citation type="submission" date="2019-08" db="EMBL/GenBank/DDBJ databases">
        <title>Aureimonas fodiniaquatilis sp. nov., isolated from a coal mine wastewater.</title>
        <authorList>
            <person name="Kim W."/>
        </authorList>
    </citation>
    <scope>NUCLEOTIDE SEQUENCE [LARGE SCALE GENOMIC DNA]</scope>
    <source>
        <strain evidence="6 7">CAU 1482</strain>
    </source>
</reference>
<dbReference type="EMBL" id="VTWH01000001">
    <property type="protein sequence ID" value="KAA0972277.1"/>
    <property type="molecule type" value="Genomic_DNA"/>
</dbReference>
<dbReference type="Pfam" id="PF00126">
    <property type="entry name" value="HTH_1"/>
    <property type="match status" value="1"/>
</dbReference>
<dbReference type="Gene3D" id="1.10.10.10">
    <property type="entry name" value="Winged helix-like DNA-binding domain superfamily/Winged helix DNA-binding domain"/>
    <property type="match status" value="1"/>
</dbReference>
<dbReference type="AlphaFoldDB" id="A0A5B0DZS0"/>
<evidence type="ECO:0000313" key="6">
    <source>
        <dbReference type="EMBL" id="KAA0972277.1"/>
    </source>
</evidence>
<name>A0A5B0DZS0_9HYPH</name>
<dbReference type="Gene3D" id="3.40.190.290">
    <property type="match status" value="1"/>
</dbReference>
<evidence type="ECO:0000256" key="4">
    <source>
        <dbReference type="ARBA" id="ARBA00023163"/>
    </source>
</evidence>
<comment type="caution">
    <text evidence="6">The sequence shown here is derived from an EMBL/GenBank/DDBJ whole genome shotgun (WGS) entry which is preliminary data.</text>
</comment>
<dbReference type="PROSITE" id="PS50931">
    <property type="entry name" value="HTH_LYSR"/>
    <property type="match status" value="1"/>
</dbReference>
<dbReference type="CDD" id="cd08422">
    <property type="entry name" value="PBP2_CrgA_like"/>
    <property type="match status" value="1"/>
</dbReference>
<dbReference type="InterPro" id="IPR000847">
    <property type="entry name" value="LysR_HTH_N"/>
</dbReference>
<protein>
    <submittedName>
        <fullName evidence="6">LysR family transcriptional regulator</fullName>
    </submittedName>
</protein>
<dbReference type="GO" id="GO:0003700">
    <property type="term" value="F:DNA-binding transcription factor activity"/>
    <property type="evidence" value="ECO:0007669"/>
    <property type="project" value="InterPro"/>
</dbReference>
<evidence type="ECO:0000313" key="7">
    <source>
        <dbReference type="Proteomes" id="UP000324738"/>
    </source>
</evidence>
<keyword evidence="7" id="KW-1185">Reference proteome</keyword>
<dbReference type="RefSeq" id="WP_149297844.1">
    <property type="nucleotide sequence ID" value="NZ_VTWH01000001.1"/>
</dbReference>
<dbReference type="InterPro" id="IPR005119">
    <property type="entry name" value="LysR_subst-bd"/>
</dbReference>
<dbReference type="FunFam" id="1.10.10.10:FF:000001">
    <property type="entry name" value="LysR family transcriptional regulator"/>
    <property type="match status" value="1"/>
</dbReference>
<dbReference type="OrthoDB" id="9813056at2"/>
<organism evidence="6 7">
    <name type="scientific">Aureimonas fodinaquatilis</name>
    <dbReference type="NCBI Taxonomy" id="2565783"/>
    <lineage>
        <taxon>Bacteria</taxon>
        <taxon>Pseudomonadati</taxon>
        <taxon>Pseudomonadota</taxon>
        <taxon>Alphaproteobacteria</taxon>
        <taxon>Hyphomicrobiales</taxon>
        <taxon>Aurantimonadaceae</taxon>
        <taxon>Aureimonas</taxon>
    </lineage>
</organism>
<dbReference type="SUPFAM" id="SSF46785">
    <property type="entry name" value="Winged helix' DNA-binding domain"/>
    <property type="match status" value="1"/>
</dbReference>
<accession>A0A5B0DZS0</accession>
<dbReference type="InterPro" id="IPR036388">
    <property type="entry name" value="WH-like_DNA-bd_sf"/>
</dbReference>
<feature type="domain" description="HTH lysR-type" evidence="5">
    <location>
        <begin position="1"/>
        <end position="59"/>
    </location>
</feature>
<dbReference type="GO" id="GO:0003677">
    <property type="term" value="F:DNA binding"/>
    <property type="evidence" value="ECO:0007669"/>
    <property type="project" value="UniProtKB-KW"/>
</dbReference>
<keyword evidence="3" id="KW-0238">DNA-binding</keyword>
<dbReference type="InterPro" id="IPR036390">
    <property type="entry name" value="WH_DNA-bd_sf"/>
</dbReference>
<evidence type="ECO:0000259" key="5">
    <source>
        <dbReference type="PROSITE" id="PS50931"/>
    </source>
</evidence>
<comment type="similarity">
    <text evidence="1">Belongs to the LysR transcriptional regulatory family.</text>
</comment>
<keyword evidence="2" id="KW-0805">Transcription regulation</keyword>
<dbReference type="PANTHER" id="PTHR30537:SF5">
    <property type="entry name" value="HTH-TYPE TRANSCRIPTIONAL ACTIVATOR TTDR-RELATED"/>
    <property type="match status" value="1"/>
</dbReference>
<dbReference type="SUPFAM" id="SSF53850">
    <property type="entry name" value="Periplasmic binding protein-like II"/>
    <property type="match status" value="1"/>
</dbReference>
<proteinExistence type="inferred from homology"/>
<dbReference type="PANTHER" id="PTHR30537">
    <property type="entry name" value="HTH-TYPE TRANSCRIPTIONAL REGULATOR"/>
    <property type="match status" value="1"/>
</dbReference>
<dbReference type="Pfam" id="PF03466">
    <property type="entry name" value="LysR_substrate"/>
    <property type="match status" value="1"/>
</dbReference>
<dbReference type="Proteomes" id="UP000324738">
    <property type="component" value="Unassembled WGS sequence"/>
</dbReference>